<accession>A0A1W1YLV9</accession>
<proteinExistence type="predicted"/>
<keyword evidence="2" id="KW-1185">Reference proteome</keyword>
<evidence type="ECO:0000313" key="1">
    <source>
        <dbReference type="EMBL" id="SMC37122.1"/>
    </source>
</evidence>
<dbReference type="OrthoDB" id="9950785at2"/>
<dbReference type="EMBL" id="FWXR01000001">
    <property type="protein sequence ID" value="SMC37122.1"/>
    <property type="molecule type" value="Genomic_DNA"/>
</dbReference>
<protein>
    <submittedName>
        <fullName evidence="1">Uncharacterized protein</fullName>
    </submittedName>
</protein>
<dbReference type="Proteomes" id="UP000192656">
    <property type="component" value="Unassembled WGS sequence"/>
</dbReference>
<reference evidence="1 2" key="1">
    <citation type="submission" date="2017-04" db="EMBL/GenBank/DDBJ databases">
        <authorList>
            <person name="Afonso C.L."/>
            <person name="Miller P.J."/>
            <person name="Scott M.A."/>
            <person name="Spackman E."/>
            <person name="Goraichik I."/>
            <person name="Dimitrov K.M."/>
            <person name="Suarez D.L."/>
            <person name="Swayne D.E."/>
        </authorList>
    </citation>
    <scope>NUCLEOTIDE SEQUENCE [LARGE SCALE GENOMIC DNA]</scope>
    <source>
        <strain evidence="1 2">CGMCC 1.10972</strain>
    </source>
</reference>
<sequence>MTREEAIQEVHRCAEALSKALNQAAELGQSVDVEVVSHPREGSRTDRRRVVVHLSGSDVGRRPEDLHSANDF</sequence>
<dbReference type="AlphaFoldDB" id="A0A1W1YLV9"/>
<evidence type="ECO:0000313" key="2">
    <source>
        <dbReference type="Proteomes" id="UP000192656"/>
    </source>
</evidence>
<organism evidence="1 2">
    <name type="scientific">Fulvimarina manganoxydans</name>
    <dbReference type="NCBI Taxonomy" id="937218"/>
    <lineage>
        <taxon>Bacteria</taxon>
        <taxon>Pseudomonadati</taxon>
        <taxon>Pseudomonadota</taxon>
        <taxon>Alphaproteobacteria</taxon>
        <taxon>Hyphomicrobiales</taxon>
        <taxon>Aurantimonadaceae</taxon>
        <taxon>Fulvimarina</taxon>
    </lineage>
</organism>
<dbReference type="RefSeq" id="WP_084408317.1">
    <property type="nucleotide sequence ID" value="NZ_FWXR01000001.1"/>
</dbReference>
<name>A0A1W1YLV9_9HYPH</name>
<gene>
    <name evidence="1" type="ORF">SAMN06297251_101453</name>
</gene>